<protein>
    <submittedName>
        <fullName evidence="1">Uncharacterized protein</fullName>
    </submittedName>
</protein>
<keyword evidence="2" id="KW-1185">Reference proteome</keyword>
<dbReference type="RefSeq" id="WP_387417876.1">
    <property type="nucleotide sequence ID" value="NZ_JBIASD010000052.1"/>
</dbReference>
<evidence type="ECO:0000313" key="2">
    <source>
        <dbReference type="Proteomes" id="UP001602013"/>
    </source>
</evidence>
<accession>A0ABW6T355</accession>
<proteinExistence type="predicted"/>
<reference evidence="1 2" key="1">
    <citation type="submission" date="2024-10" db="EMBL/GenBank/DDBJ databases">
        <title>The Natural Products Discovery Center: Release of the First 8490 Sequenced Strains for Exploring Actinobacteria Biosynthetic Diversity.</title>
        <authorList>
            <person name="Kalkreuter E."/>
            <person name="Kautsar S.A."/>
            <person name="Yang D."/>
            <person name="Bader C.D."/>
            <person name="Teijaro C.N."/>
            <person name="Fluegel L."/>
            <person name="Davis C.M."/>
            <person name="Simpson J.R."/>
            <person name="Lauterbach L."/>
            <person name="Steele A.D."/>
            <person name="Gui C."/>
            <person name="Meng S."/>
            <person name="Li G."/>
            <person name="Viehrig K."/>
            <person name="Ye F."/>
            <person name="Su P."/>
            <person name="Kiefer A.F."/>
            <person name="Nichols A."/>
            <person name="Cepeda A.J."/>
            <person name="Yan W."/>
            <person name="Fan B."/>
            <person name="Jiang Y."/>
            <person name="Adhikari A."/>
            <person name="Zheng C.-J."/>
            <person name="Schuster L."/>
            <person name="Cowan T.M."/>
            <person name="Smanski M.J."/>
            <person name="Chevrette M.G."/>
            <person name="De Carvalho L.P.S."/>
            <person name="Shen B."/>
        </authorList>
    </citation>
    <scope>NUCLEOTIDE SEQUENCE [LARGE SCALE GENOMIC DNA]</scope>
    <source>
        <strain evidence="1 2">NPDC002173</strain>
    </source>
</reference>
<dbReference type="EMBL" id="JBIASD010000052">
    <property type="protein sequence ID" value="MFF3671709.1"/>
    <property type="molecule type" value="Genomic_DNA"/>
</dbReference>
<gene>
    <name evidence="1" type="ORF">ACFYXI_39610</name>
</gene>
<sequence length="71" mass="7793">MTLTELIARMREDLANGDARARELRVQAGERCEVRRVYVEALLRVADLLDAGLLDLPAADQIVKEATADAA</sequence>
<organism evidence="1 2">
    <name type="scientific">Microtetraspora malaysiensis</name>
    <dbReference type="NCBI Taxonomy" id="161358"/>
    <lineage>
        <taxon>Bacteria</taxon>
        <taxon>Bacillati</taxon>
        <taxon>Actinomycetota</taxon>
        <taxon>Actinomycetes</taxon>
        <taxon>Streptosporangiales</taxon>
        <taxon>Streptosporangiaceae</taxon>
        <taxon>Microtetraspora</taxon>
    </lineage>
</organism>
<name>A0ABW6T355_9ACTN</name>
<evidence type="ECO:0000313" key="1">
    <source>
        <dbReference type="EMBL" id="MFF3671709.1"/>
    </source>
</evidence>
<comment type="caution">
    <text evidence="1">The sequence shown here is derived from an EMBL/GenBank/DDBJ whole genome shotgun (WGS) entry which is preliminary data.</text>
</comment>
<dbReference type="Proteomes" id="UP001602013">
    <property type="component" value="Unassembled WGS sequence"/>
</dbReference>